<evidence type="ECO:0000256" key="11">
    <source>
        <dbReference type="SAM" id="MobiDB-lite"/>
    </source>
</evidence>
<sequence>MQQIRTDEITGLWTYLASIDWSEPWFLALGVFHVTCFLATYLTRNHLTIQGIVFACFLALVGCSEYINGFAAKHAGEFARQQYFDSNGLFISVVFSVPILVNCLIIVVLWLMTSANLMGSIRRKQLIQQRHLHKQQQEQQQQDQSGVEGVHTKDQDTGDADSGQPGHKKQE</sequence>
<evidence type="ECO:0000256" key="3">
    <source>
        <dbReference type="ARBA" id="ARBA00009971"/>
    </source>
</evidence>
<name>A0AAN9ARF8_9CAEN</name>
<evidence type="ECO:0000256" key="6">
    <source>
        <dbReference type="ARBA" id="ARBA00022989"/>
    </source>
</evidence>
<dbReference type="InterPro" id="IPR026721">
    <property type="entry name" value="TMEM18"/>
</dbReference>
<dbReference type="Proteomes" id="UP001374579">
    <property type="component" value="Unassembled WGS sequence"/>
</dbReference>
<keyword evidence="14" id="KW-1185">Reference proteome</keyword>
<evidence type="ECO:0000256" key="9">
    <source>
        <dbReference type="ARBA" id="ARBA00023136"/>
    </source>
</evidence>
<evidence type="ECO:0000256" key="8">
    <source>
        <dbReference type="ARBA" id="ARBA00023125"/>
    </source>
</evidence>
<evidence type="ECO:0000256" key="5">
    <source>
        <dbReference type="ARBA" id="ARBA00022692"/>
    </source>
</evidence>
<feature type="region of interest" description="Disordered" evidence="11">
    <location>
        <begin position="132"/>
        <end position="171"/>
    </location>
</feature>
<keyword evidence="10" id="KW-0539">Nucleus</keyword>
<evidence type="ECO:0000313" key="14">
    <source>
        <dbReference type="Proteomes" id="UP001374579"/>
    </source>
</evidence>
<dbReference type="PANTHER" id="PTHR22593:SF2">
    <property type="entry name" value="TRANSMEMBRANE PROTEIN 18"/>
    <property type="match status" value="1"/>
</dbReference>
<evidence type="ECO:0000256" key="1">
    <source>
        <dbReference type="ARBA" id="ARBA00004126"/>
    </source>
</evidence>
<evidence type="ECO:0000256" key="10">
    <source>
        <dbReference type="ARBA" id="ARBA00023242"/>
    </source>
</evidence>
<evidence type="ECO:0000256" key="2">
    <source>
        <dbReference type="ARBA" id="ARBA00004127"/>
    </source>
</evidence>
<evidence type="ECO:0000313" key="13">
    <source>
        <dbReference type="EMBL" id="KAK7091808.1"/>
    </source>
</evidence>
<dbReference type="Pfam" id="PF14770">
    <property type="entry name" value="TMEM18"/>
    <property type="match status" value="1"/>
</dbReference>
<proteinExistence type="inferred from homology"/>
<dbReference type="PANTHER" id="PTHR22593">
    <property type="entry name" value="TRANSMEMBRANE PROTEIN 18"/>
    <property type="match status" value="1"/>
</dbReference>
<protein>
    <recommendedName>
        <fullName evidence="4">Transmembrane protein 18</fullName>
    </recommendedName>
</protein>
<feature type="transmembrane region" description="Helical" evidence="12">
    <location>
        <begin position="49"/>
        <end position="69"/>
    </location>
</feature>
<gene>
    <name evidence="13" type="ORF">V1264_009444</name>
</gene>
<evidence type="ECO:0000256" key="7">
    <source>
        <dbReference type="ARBA" id="ARBA00023054"/>
    </source>
</evidence>
<organism evidence="13 14">
    <name type="scientific">Littorina saxatilis</name>
    <dbReference type="NCBI Taxonomy" id="31220"/>
    <lineage>
        <taxon>Eukaryota</taxon>
        <taxon>Metazoa</taxon>
        <taxon>Spiralia</taxon>
        <taxon>Lophotrochozoa</taxon>
        <taxon>Mollusca</taxon>
        <taxon>Gastropoda</taxon>
        <taxon>Caenogastropoda</taxon>
        <taxon>Littorinimorpha</taxon>
        <taxon>Littorinoidea</taxon>
        <taxon>Littorinidae</taxon>
        <taxon>Littorina</taxon>
    </lineage>
</organism>
<feature type="transmembrane region" description="Helical" evidence="12">
    <location>
        <begin position="25"/>
        <end position="42"/>
    </location>
</feature>
<keyword evidence="6 12" id="KW-1133">Transmembrane helix</keyword>
<dbReference type="GO" id="GO:0031965">
    <property type="term" value="C:nuclear membrane"/>
    <property type="evidence" value="ECO:0007669"/>
    <property type="project" value="UniProtKB-SubCell"/>
</dbReference>
<evidence type="ECO:0000256" key="4">
    <source>
        <dbReference type="ARBA" id="ARBA00014253"/>
    </source>
</evidence>
<dbReference type="AlphaFoldDB" id="A0AAN9ARF8"/>
<comment type="subcellular location">
    <subcellularLocation>
        <location evidence="2">Endomembrane system</location>
        <topology evidence="2">Multi-pass membrane protein</topology>
    </subcellularLocation>
    <subcellularLocation>
        <location evidence="1">Nucleus membrane</location>
    </subcellularLocation>
</comment>
<comment type="caution">
    <text evidence="13">The sequence shown here is derived from an EMBL/GenBank/DDBJ whole genome shotgun (WGS) entry which is preliminary data.</text>
</comment>
<reference evidence="13 14" key="1">
    <citation type="submission" date="2024-02" db="EMBL/GenBank/DDBJ databases">
        <title>Chromosome-scale genome assembly of the rough periwinkle Littorina saxatilis.</title>
        <authorList>
            <person name="De Jode A."/>
            <person name="Faria R."/>
            <person name="Formenti G."/>
            <person name="Sims Y."/>
            <person name="Smith T.P."/>
            <person name="Tracey A."/>
            <person name="Wood J.M.D."/>
            <person name="Zagrodzka Z.B."/>
            <person name="Johannesson K."/>
            <person name="Butlin R.K."/>
            <person name="Leder E.H."/>
        </authorList>
    </citation>
    <scope>NUCLEOTIDE SEQUENCE [LARGE SCALE GENOMIC DNA]</scope>
    <source>
        <strain evidence="13">Snail1</strain>
        <tissue evidence="13">Muscle</tissue>
    </source>
</reference>
<keyword evidence="5 12" id="KW-0812">Transmembrane</keyword>
<evidence type="ECO:0000256" key="12">
    <source>
        <dbReference type="SAM" id="Phobius"/>
    </source>
</evidence>
<dbReference type="GO" id="GO:0003677">
    <property type="term" value="F:DNA binding"/>
    <property type="evidence" value="ECO:0007669"/>
    <property type="project" value="UniProtKB-KW"/>
</dbReference>
<feature type="transmembrane region" description="Helical" evidence="12">
    <location>
        <begin position="89"/>
        <end position="113"/>
    </location>
</feature>
<accession>A0AAN9ARF8</accession>
<keyword evidence="8" id="KW-0238">DNA-binding</keyword>
<keyword evidence="7" id="KW-0175">Coiled coil</keyword>
<comment type="similarity">
    <text evidence="3">Belongs to the TMEM18 family.</text>
</comment>
<keyword evidence="9 12" id="KW-0472">Membrane</keyword>
<dbReference type="EMBL" id="JBAMIC010000022">
    <property type="protein sequence ID" value="KAK7091808.1"/>
    <property type="molecule type" value="Genomic_DNA"/>
</dbReference>